<comment type="caution">
    <text evidence="1">The sequence shown here is derived from an EMBL/GenBank/DDBJ whole genome shotgun (WGS) entry which is preliminary data.</text>
</comment>
<accession>A0A161LGK7</accession>
<organism evidence="1 2">
    <name type="scientific">Paludibacter jiangxiensis</name>
    <dbReference type="NCBI Taxonomy" id="681398"/>
    <lineage>
        <taxon>Bacteria</taxon>
        <taxon>Pseudomonadati</taxon>
        <taxon>Bacteroidota</taxon>
        <taxon>Bacteroidia</taxon>
        <taxon>Bacteroidales</taxon>
        <taxon>Paludibacteraceae</taxon>
        <taxon>Paludibacter</taxon>
    </lineage>
</organism>
<dbReference type="EMBL" id="BDCR01000004">
    <property type="protein sequence ID" value="GAT64077.1"/>
    <property type="molecule type" value="Genomic_DNA"/>
</dbReference>
<name>A0A161LGK7_9BACT</name>
<sequence length="43" mass="5284">MKKQKGKLFYEIICMKHLILKNKKEQNRIIFSFALILFLTQKR</sequence>
<protein>
    <submittedName>
        <fullName evidence="1">Uncharacterized protein</fullName>
    </submittedName>
</protein>
<reference evidence="2" key="1">
    <citation type="submission" date="2016-04" db="EMBL/GenBank/DDBJ databases">
        <title>Draft genome sequence of Paludibacter jiangxiensis strain NM7.</title>
        <authorList>
            <person name="Qiu Y."/>
            <person name="Matsuura N."/>
            <person name="Ohashi A."/>
            <person name="Tourlousse M.D."/>
            <person name="Sekiguchi Y."/>
        </authorList>
    </citation>
    <scope>NUCLEOTIDE SEQUENCE [LARGE SCALE GENOMIC DNA]</scope>
    <source>
        <strain evidence="2">NM7</strain>
    </source>
</reference>
<evidence type="ECO:0000313" key="2">
    <source>
        <dbReference type="Proteomes" id="UP000076586"/>
    </source>
</evidence>
<proteinExistence type="predicted"/>
<gene>
    <name evidence="1" type="ORF">PJIAN_4622</name>
</gene>
<evidence type="ECO:0000313" key="1">
    <source>
        <dbReference type="EMBL" id="GAT64077.1"/>
    </source>
</evidence>
<reference evidence="2" key="2">
    <citation type="journal article" date="2017" name="Genome Announc.">
        <title>Draft genome sequence of Paludibacter jiangxiensis NM7(T), a propionate-producing fermentative bacterium.</title>
        <authorList>
            <person name="Qiu Y.-L."/>
            <person name="Tourlousse D.M."/>
            <person name="Matsuura N."/>
            <person name="Ohashi A."/>
            <person name="Sekiguchi Y."/>
        </authorList>
    </citation>
    <scope>NUCLEOTIDE SEQUENCE [LARGE SCALE GENOMIC DNA]</scope>
    <source>
        <strain evidence="2">NM7</strain>
    </source>
</reference>
<dbReference type="AlphaFoldDB" id="A0A161LGK7"/>
<dbReference type="Proteomes" id="UP000076586">
    <property type="component" value="Unassembled WGS sequence"/>
</dbReference>
<keyword evidence="2" id="KW-1185">Reference proteome</keyword>